<evidence type="ECO:0000313" key="3">
    <source>
        <dbReference type="Proteomes" id="UP000054097"/>
    </source>
</evidence>
<reference evidence="3" key="2">
    <citation type="submission" date="2015-01" db="EMBL/GenBank/DDBJ databases">
        <title>Evolutionary Origins and Diversification of the Mycorrhizal Mutualists.</title>
        <authorList>
            <consortium name="DOE Joint Genome Institute"/>
            <consortium name="Mycorrhizal Genomics Consortium"/>
            <person name="Kohler A."/>
            <person name="Kuo A."/>
            <person name="Nagy L.G."/>
            <person name="Floudas D."/>
            <person name="Copeland A."/>
            <person name="Barry K.W."/>
            <person name="Cichocki N."/>
            <person name="Veneault-Fourrey C."/>
            <person name="LaButti K."/>
            <person name="Lindquist E.A."/>
            <person name="Lipzen A."/>
            <person name="Lundell T."/>
            <person name="Morin E."/>
            <person name="Murat C."/>
            <person name="Riley R."/>
            <person name="Ohm R."/>
            <person name="Sun H."/>
            <person name="Tunlid A."/>
            <person name="Henrissat B."/>
            <person name="Grigoriev I.V."/>
            <person name="Hibbett D.S."/>
            <person name="Martin F."/>
        </authorList>
    </citation>
    <scope>NUCLEOTIDE SEQUENCE [LARGE SCALE GENOMIC DNA]</scope>
    <source>
        <strain evidence="3">MAFF 305830</strain>
    </source>
</reference>
<dbReference type="OrthoDB" id="3064287at2759"/>
<evidence type="ECO:0000256" key="1">
    <source>
        <dbReference type="SAM" id="Phobius"/>
    </source>
</evidence>
<keyword evidence="1" id="KW-0812">Transmembrane</keyword>
<dbReference type="EMBL" id="KN824434">
    <property type="protein sequence ID" value="KIM20441.1"/>
    <property type="molecule type" value="Genomic_DNA"/>
</dbReference>
<gene>
    <name evidence="2" type="ORF">M408DRAFT_13012</name>
</gene>
<name>A0A0C3AMB7_SERVB</name>
<accession>A0A0C3AMB7</accession>
<evidence type="ECO:0000313" key="2">
    <source>
        <dbReference type="EMBL" id="KIM20441.1"/>
    </source>
</evidence>
<feature type="transmembrane region" description="Helical" evidence="1">
    <location>
        <begin position="75"/>
        <end position="95"/>
    </location>
</feature>
<dbReference type="AlphaFoldDB" id="A0A0C3AMB7"/>
<keyword evidence="3" id="KW-1185">Reference proteome</keyword>
<dbReference type="HOGENOM" id="CLU_1526084_0_0_1"/>
<keyword evidence="1" id="KW-1133">Transmembrane helix</keyword>
<reference evidence="2 3" key="1">
    <citation type="submission" date="2014-04" db="EMBL/GenBank/DDBJ databases">
        <authorList>
            <consortium name="DOE Joint Genome Institute"/>
            <person name="Kuo A."/>
            <person name="Zuccaro A."/>
            <person name="Kohler A."/>
            <person name="Nagy L.G."/>
            <person name="Floudas D."/>
            <person name="Copeland A."/>
            <person name="Barry K.W."/>
            <person name="Cichocki N."/>
            <person name="Veneault-Fourrey C."/>
            <person name="LaButti K."/>
            <person name="Lindquist E.A."/>
            <person name="Lipzen A."/>
            <person name="Lundell T."/>
            <person name="Morin E."/>
            <person name="Murat C."/>
            <person name="Sun H."/>
            <person name="Tunlid A."/>
            <person name="Henrissat B."/>
            <person name="Grigoriev I.V."/>
            <person name="Hibbett D.S."/>
            <person name="Martin F."/>
            <person name="Nordberg H.P."/>
            <person name="Cantor M.N."/>
            <person name="Hua S.X."/>
        </authorList>
    </citation>
    <scope>NUCLEOTIDE SEQUENCE [LARGE SCALE GENOMIC DNA]</scope>
    <source>
        <strain evidence="2 3">MAFF 305830</strain>
    </source>
</reference>
<dbReference type="Proteomes" id="UP000054097">
    <property type="component" value="Unassembled WGS sequence"/>
</dbReference>
<feature type="transmembrane region" description="Helical" evidence="1">
    <location>
        <begin position="36"/>
        <end position="55"/>
    </location>
</feature>
<organism evidence="2 3">
    <name type="scientific">Serendipita vermifera MAFF 305830</name>
    <dbReference type="NCBI Taxonomy" id="933852"/>
    <lineage>
        <taxon>Eukaryota</taxon>
        <taxon>Fungi</taxon>
        <taxon>Dikarya</taxon>
        <taxon>Basidiomycota</taxon>
        <taxon>Agaricomycotina</taxon>
        <taxon>Agaricomycetes</taxon>
        <taxon>Sebacinales</taxon>
        <taxon>Serendipitaceae</taxon>
        <taxon>Serendipita</taxon>
    </lineage>
</organism>
<keyword evidence="1" id="KW-0472">Membrane</keyword>
<protein>
    <submittedName>
        <fullName evidence="2">Uncharacterized protein</fullName>
    </submittedName>
</protein>
<proteinExistence type="predicted"/>
<sequence>MSTGTNNLEAGIRQPLLPPTIPIPRRSSVGREICRIISRITFSELLVLLITAFTGHVILRTTSLSGYDTFLRETMYLGAVGGAGLYPIVTLYIHIKNHLFPSTQNDGDTSFLNMFVEFRKRVAFGAAAGAIGSTILRNRGGHEFMLDPEHATCAGALGGAVIVPGDWRELLDLLLT</sequence>